<dbReference type="OrthoDB" id="6141286at2759"/>
<evidence type="ECO:0000259" key="3">
    <source>
        <dbReference type="PROSITE" id="PS51915"/>
    </source>
</evidence>
<proteinExistence type="predicted"/>
<dbReference type="Gene3D" id="3.40.1800.20">
    <property type="match status" value="1"/>
</dbReference>
<evidence type="ECO:0000313" key="4">
    <source>
        <dbReference type="EMBL" id="OWF42987.1"/>
    </source>
</evidence>
<feature type="domain" description="ZAD" evidence="3">
    <location>
        <begin position="2"/>
        <end position="76"/>
    </location>
</feature>
<evidence type="ECO:0000256" key="2">
    <source>
        <dbReference type="SAM" id="MobiDB-lite"/>
    </source>
</evidence>
<protein>
    <recommendedName>
        <fullName evidence="3">ZAD domain-containing protein</fullName>
    </recommendedName>
</protein>
<feature type="compositionally biased region" description="Polar residues" evidence="2">
    <location>
        <begin position="141"/>
        <end position="159"/>
    </location>
</feature>
<dbReference type="Pfam" id="PF20231">
    <property type="entry name" value="DUF6589"/>
    <property type="match status" value="1"/>
</dbReference>
<dbReference type="GO" id="GO:0005634">
    <property type="term" value="C:nucleus"/>
    <property type="evidence" value="ECO:0007669"/>
    <property type="project" value="InterPro"/>
</dbReference>
<keyword evidence="1" id="KW-0863">Zinc-finger</keyword>
<evidence type="ECO:0000313" key="5">
    <source>
        <dbReference type="Proteomes" id="UP000242188"/>
    </source>
</evidence>
<dbReference type="InterPro" id="IPR012934">
    <property type="entry name" value="Znf_AD"/>
</dbReference>
<comment type="caution">
    <text evidence="4">The sequence shown here is derived from an EMBL/GenBank/DDBJ whole genome shotgun (WGS) entry which is preliminary data.</text>
</comment>
<dbReference type="PROSITE" id="PS51915">
    <property type="entry name" value="ZAD"/>
    <property type="match status" value="1"/>
</dbReference>
<dbReference type="GO" id="GO:0008270">
    <property type="term" value="F:zinc ion binding"/>
    <property type="evidence" value="ECO:0007669"/>
    <property type="project" value="UniProtKB-UniRule"/>
</dbReference>
<accession>A0A210Q2M1</accession>
<organism evidence="4 5">
    <name type="scientific">Mizuhopecten yessoensis</name>
    <name type="common">Japanese scallop</name>
    <name type="synonym">Patinopecten yessoensis</name>
    <dbReference type="NCBI Taxonomy" id="6573"/>
    <lineage>
        <taxon>Eukaryota</taxon>
        <taxon>Metazoa</taxon>
        <taxon>Spiralia</taxon>
        <taxon>Lophotrochozoa</taxon>
        <taxon>Mollusca</taxon>
        <taxon>Bivalvia</taxon>
        <taxon>Autobranchia</taxon>
        <taxon>Pteriomorphia</taxon>
        <taxon>Pectinida</taxon>
        <taxon>Pectinoidea</taxon>
        <taxon>Pectinidae</taxon>
        <taxon>Mizuhopecten</taxon>
    </lineage>
</organism>
<name>A0A210Q2M1_MIZYE</name>
<keyword evidence="1" id="KW-0479">Metal-binding</keyword>
<keyword evidence="5" id="KW-1185">Reference proteome</keyword>
<dbReference type="InterPro" id="IPR013087">
    <property type="entry name" value="Znf_C2H2_type"/>
</dbReference>
<evidence type="ECO:0000256" key="1">
    <source>
        <dbReference type="PROSITE-ProRule" id="PRU01263"/>
    </source>
</evidence>
<dbReference type="InterPro" id="IPR046496">
    <property type="entry name" value="DUF6589"/>
</dbReference>
<dbReference type="Pfam" id="PF07776">
    <property type="entry name" value="zf-AD"/>
    <property type="match status" value="1"/>
</dbReference>
<dbReference type="PROSITE" id="PS00028">
    <property type="entry name" value="ZINC_FINGER_C2H2_1"/>
    <property type="match status" value="1"/>
</dbReference>
<dbReference type="AlphaFoldDB" id="A0A210Q2M1"/>
<gene>
    <name evidence="4" type="ORF">KP79_PYT23899</name>
</gene>
<dbReference type="SUPFAM" id="SSF57716">
    <property type="entry name" value="Glucocorticoid receptor-like (DNA-binding domain)"/>
    <property type="match status" value="1"/>
</dbReference>
<sequence>METCRLCHESLPKKHRRTIFSDTFTVSTQLCEVLGYNVHSNDGMQKYICGYCFTKLNKLSKIEHDIAHRLEALNSERHSLLRELRSKYLKFHADARLPNVSTLNKQEEETCVPSVITPSKQHLKKHKIIHSPTPRKVKTPLTFTPTKMDTSFTTGTSQVPGKRKSINVKLFSPDKVKTIDTLGKLGLSVSSSAASKKKQHLLQRQSEHTEDLLLKEKKALETTEKSDFVILDLLDKSENKSEDMISILELIHEHYIPKTEEDDPSVIKKKFIYQMFYKNNSAAETGTLYLTSVDPMRLFRSTDLPSIAEKSSALDTQMTQINDMFNNEQKRYVCEVCDRKYKTIIGIKTHLKKEHDWAIENDDTNSPMQDHIAVYRASFMKCALLLRNTNDAYKMGDGTRILDNANFQMLLSHVGKHTKYQLWLFRFMAYCLSLLTPRQAYEYIWNCTANIHGNRGHNIRNDNLVEILVQAIKKKVYAQGANATYSSVGNAALTLQVQEEITTNVQKECEKKRSGTKRPEALKVKDVAAIVRELHTAHV</sequence>
<reference evidence="4 5" key="1">
    <citation type="journal article" date="2017" name="Nat. Ecol. Evol.">
        <title>Scallop genome provides insights into evolution of bilaterian karyotype and development.</title>
        <authorList>
            <person name="Wang S."/>
            <person name="Zhang J."/>
            <person name="Jiao W."/>
            <person name="Li J."/>
            <person name="Xun X."/>
            <person name="Sun Y."/>
            <person name="Guo X."/>
            <person name="Huan P."/>
            <person name="Dong B."/>
            <person name="Zhang L."/>
            <person name="Hu X."/>
            <person name="Sun X."/>
            <person name="Wang J."/>
            <person name="Zhao C."/>
            <person name="Wang Y."/>
            <person name="Wang D."/>
            <person name="Huang X."/>
            <person name="Wang R."/>
            <person name="Lv J."/>
            <person name="Li Y."/>
            <person name="Zhang Z."/>
            <person name="Liu B."/>
            <person name="Lu W."/>
            <person name="Hui Y."/>
            <person name="Liang J."/>
            <person name="Zhou Z."/>
            <person name="Hou R."/>
            <person name="Li X."/>
            <person name="Liu Y."/>
            <person name="Li H."/>
            <person name="Ning X."/>
            <person name="Lin Y."/>
            <person name="Zhao L."/>
            <person name="Xing Q."/>
            <person name="Dou J."/>
            <person name="Li Y."/>
            <person name="Mao J."/>
            <person name="Guo H."/>
            <person name="Dou H."/>
            <person name="Li T."/>
            <person name="Mu C."/>
            <person name="Jiang W."/>
            <person name="Fu Q."/>
            <person name="Fu X."/>
            <person name="Miao Y."/>
            <person name="Liu J."/>
            <person name="Yu Q."/>
            <person name="Li R."/>
            <person name="Liao H."/>
            <person name="Li X."/>
            <person name="Kong Y."/>
            <person name="Jiang Z."/>
            <person name="Chourrout D."/>
            <person name="Li R."/>
            <person name="Bao Z."/>
        </authorList>
    </citation>
    <scope>NUCLEOTIDE SEQUENCE [LARGE SCALE GENOMIC DNA]</scope>
    <source>
        <strain evidence="4 5">PY_sf001</strain>
    </source>
</reference>
<dbReference type="Proteomes" id="UP000242188">
    <property type="component" value="Unassembled WGS sequence"/>
</dbReference>
<feature type="binding site" evidence="1">
    <location>
        <position position="49"/>
    </location>
    <ligand>
        <name>Zn(2+)</name>
        <dbReference type="ChEBI" id="CHEBI:29105"/>
    </ligand>
</feature>
<feature type="region of interest" description="Disordered" evidence="2">
    <location>
        <begin position="135"/>
        <end position="159"/>
    </location>
</feature>
<feature type="binding site" evidence="1">
    <location>
        <position position="52"/>
    </location>
    <ligand>
        <name>Zn(2+)</name>
        <dbReference type="ChEBI" id="CHEBI:29105"/>
    </ligand>
</feature>
<dbReference type="EMBL" id="NEDP02005184">
    <property type="protein sequence ID" value="OWF42987.1"/>
    <property type="molecule type" value="Genomic_DNA"/>
</dbReference>
<feature type="binding site" evidence="1">
    <location>
        <position position="4"/>
    </location>
    <ligand>
        <name>Zn(2+)</name>
        <dbReference type="ChEBI" id="CHEBI:29105"/>
    </ligand>
</feature>
<keyword evidence="1" id="KW-0862">Zinc</keyword>
<feature type="binding site" evidence="1">
    <location>
        <position position="7"/>
    </location>
    <ligand>
        <name>Zn(2+)</name>
        <dbReference type="ChEBI" id="CHEBI:29105"/>
    </ligand>
</feature>